<proteinExistence type="predicted"/>
<dbReference type="Gene3D" id="3.10.10.10">
    <property type="entry name" value="HIV Type 1 Reverse Transcriptase, subunit A, domain 1"/>
    <property type="match status" value="1"/>
</dbReference>
<sequence>MCVFYTDLNRACPKDGFPLPKIDQFIDSTAGNKLLSFIDAFLGYNQIMMHPSDQDKTSFITGQGLYCCKVMQFGLKNASATYQRMVNKLFKQRIGRSMEVYIDDMITKSLEAGQHPRDLRQNFQVIRNNQMRLNPVKYAYGAVAGKFLGFMVHGRGIESNPKKIMAIIDFKSPTTLKQAQGLTGRITALNRFISRSKDKCL</sequence>
<evidence type="ECO:0000313" key="2">
    <source>
        <dbReference type="EMBL" id="KAI9191877.1"/>
    </source>
</evidence>
<evidence type="ECO:0000313" key="3">
    <source>
        <dbReference type="Proteomes" id="UP001064489"/>
    </source>
</evidence>
<evidence type="ECO:0000259" key="1">
    <source>
        <dbReference type="Pfam" id="PF00078"/>
    </source>
</evidence>
<dbReference type="InterPro" id="IPR043502">
    <property type="entry name" value="DNA/RNA_pol_sf"/>
</dbReference>
<dbReference type="Proteomes" id="UP001064489">
    <property type="component" value="Chromosome 6"/>
</dbReference>
<dbReference type="SUPFAM" id="SSF56672">
    <property type="entry name" value="DNA/RNA polymerases"/>
    <property type="match status" value="1"/>
</dbReference>
<feature type="domain" description="Reverse transcriptase" evidence="1">
    <location>
        <begin position="3"/>
        <end position="151"/>
    </location>
</feature>
<protein>
    <recommendedName>
        <fullName evidence="1">Reverse transcriptase domain-containing protein</fullName>
    </recommendedName>
</protein>
<organism evidence="2 3">
    <name type="scientific">Acer negundo</name>
    <name type="common">Box elder</name>
    <dbReference type="NCBI Taxonomy" id="4023"/>
    <lineage>
        <taxon>Eukaryota</taxon>
        <taxon>Viridiplantae</taxon>
        <taxon>Streptophyta</taxon>
        <taxon>Embryophyta</taxon>
        <taxon>Tracheophyta</taxon>
        <taxon>Spermatophyta</taxon>
        <taxon>Magnoliopsida</taxon>
        <taxon>eudicotyledons</taxon>
        <taxon>Gunneridae</taxon>
        <taxon>Pentapetalae</taxon>
        <taxon>rosids</taxon>
        <taxon>malvids</taxon>
        <taxon>Sapindales</taxon>
        <taxon>Sapindaceae</taxon>
        <taxon>Hippocastanoideae</taxon>
        <taxon>Acereae</taxon>
        <taxon>Acer</taxon>
    </lineage>
</organism>
<dbReference type="Pfam" id="PF00078">
    <property type="entry name" value="RVT_1"/>
    <property type="match status" value="1"/>
</dbReference>
<reference evidence="2" key="1">
    <citation type="journal article" date="2022" name="Plant J.">
        <title>Strategies of tolerance reflected in two North American maple genomes.</title>
        <authorList>
            <person name="McEvoy S.L."/>
            <person name="Sezen U.U."/>
            <person name="Trouern-Trend A."/>
            <person name="McMahon S.M."/>
            <person name="Schaberg P.G."/>
            <person name="Yang J."/>
            <person name="Wegrzyn J.L."/>
            <person name="Swenson N.G."/>
        </authorList>
    </citation>
    <scope>NUCLEOTIDE SEQUENCE</scope>
    <source>
        <strain evidence="2">91603</strain>
    </source>
</reference>
<dbReference type="InterPro" id="IPR053134">
    <property type="entry name" value="RNA-dir_DNA_polymerase"/>
</dbReference>
<dbReference type="CDD" id="cd01647">
    <property type="entry name" value="RT_LTR"/>
    <property type="match status" value="1"/>
</dbReference>
<gene>
    <name evidence="2" type="ORF">LWI28_014890</name>
</gene>
<dbReference type="Gene3D" id="3.30.70.270">
    <property type="match status" value="1"/>
</dbReference>
<dbReference type="EMBL" id="JAJSOW010000004">
    <property type="protein sequence ID" value="KAI9191877.1"/>
    <property type="molecule type" value="Genomic_DNA"/>
</dbReference>
<comment type="caution">
    <text evidence="2">The sequence shown here is derived from an EMBL/GenBank/DDBJ whole genome shotgun (WGS) entry which is preliminary data.</text>
</comment>
<dbReference type="PANTHER" id="PTHR24559:SF444">
    <property type="entry name" value="REVERSE TRANSCRIPTASE DOMAIN-CONTAINING PROTEIN"/>
    <property type="match status" value="1"/>
</dbReference>
<reference evidence="2" key="2">
    <citation type="submission" date="2023-02" db="EMBL/GenBank/DDBJ databases">
        <authorList>
            <person name="Swenson N.G."/>
            <person name="Wegrzyn J.L."/>
            <person name="Mcevoy S.L."/>
        </authorList>
    </citation>
    <scope>NUCLEOTIDE SEQUENCE</scope>
    <source>
        <strain evidence="2">91603</strain>
        <tissue evidence="2">Leaf</tissue>
    </source>
</reference>
<dbReference type="PANTHER" id="PTHR24559">
    <property type="entry name" value="TRANSPOSON TY3-I GAG-POL POLYPROTEIN"/>
    <property type="match status" value="1"/>
</dbReference>
<dbReference type="AlphaFoldDB" id="A0AAD5JAL5"/>
<keyword evidence="3" id="KW-1185">Reference proteome</keyword>
<dbReference type="InterPro" id="IPR000477">
    <property type="entry name" value="RT_dom"/>
</dbReference>
<name>A0AAD5JAL5_ACENE</name>
<dbReference type="InterPro" id="IPR043128">
    <property type="entry name" value="Rev_trsase/Diguanyl_cyclase"/>
</dbReference>
<accession>A0AAD5JAL5</accession>